<gene>
    <name evidence="3" type="ORF">BXZ70DRAFT_951160</name>
</gene>
<dbReference type="EMBL" id="JAEVFJ010000032">
    <property type="protein sequence ID" value="KAH8092501.1"/>
    <property type="molecule type" value="Genomic_DNA"/>
</dbReference>
<proteinExistence type="predicted"/>
<evidence type="ECO:0000256" key="1">
    <source>
        <dbReference type="SAM" id="MobiDB-lite"/>
    </source>
</evidence>
<feature type="compositionally biased region" description="Polar residues" evidence="1">
    <location>
        <begin position="1"/>
        <end position="14"/>
    </location>
</feature>
<feature type="transmembrane region" description="Helical" evidence="2">
    <location>
        <begin position="409"/>
        <end position="436"/>
    </location>
</feature>
<sequence length="501" mass="56114">MTNSPPCSGTSASPSRIPLQAHPCPPASTPDLSRVLVLQNGSPRKLLSTKLNWTRYTHINGDVYFYNPTLRIITNSDVESDDEERVEVEGVLEDMFDDDVFASAYADGLIPEDWEMVVRRCGIPGEEEDGWDVYCVSRQNNTFIYTTDAEIEVEKNTLRYWTHIEDYPMHLSQLPPSSSSAFLSAMAYGANEMIMENRQSKFPYTDKQIARLTEIYDDLSKTAEKNPAMIPVLAWHIARTLRRVESARMWHRIAHPSIEGFYGFKLQYVHEAYRKKAMLRLGEALLHVVLLGIYTMYWRRLAQVREGPTADLLGFRAMLREFLSEWSDSNLIATVLVGANVTLLSLSNLSSLQRTISLASTLLSIISIAVGLHHVWSHRTKLNAEIIEVSKYMSHTRDYNDTKDDPTDLIIMASFLSVPIASLLWSIATFALAIAAYCVQGTDKVGGIWLSTFMGIIVFVGGGLVIVFWRLWEVKGSKEIIGAQVGMAIMANGPGNFAGGV</sequence>
<feature type="transmembrane region" description="Helical" evidence="2">
    <location>
        <begin position="448"/>
        <end position="469"/>
    </location>
</feature>
<evidence type="ECO:0000256" key="2">
    <source>
        <dbReference type="SAM" id="Phobius"/>
    </source>
</evidence>
<dbReference type="OrthoDB" id="3166422at2759"/>
<feature type="transmembrane region" description="Helical" evidence="2">
    <location>
        <begin position="356"/>
        <end position="376"/>
    </location>
</feature>
<protein>
    <recommendedName>
        <fullName evidence="5">WW domain-containing protein</fullName>
    </recommendedName>
</protein>
<evidence type="ECO:0008006" key="5">
    <source>
        <dbReference type="Google" id="ProtNLM"/>
    </source>
</evidence>
<keyword evidence="2" id="KW-1133">Transmembrane helix</keyword>
<reference evidence="3" key="1">
    <citation type="journal article" date="2021" name="New Phytol.">
        <title>Evolutionary innovations through gain and loss of genes in the ectomycorrhizal Boletales.</title>
        <authorList>
            <person name="Wu G."/>
            <person name="Miyauchi S."/>
            <person name="Morin E."/>
            <person name="Kuo A."/>
            <person name="Drula E."/>
            <person name="Varga T."/>
            <person name="Kohler A."/>
            <person name="Feng B."/>
            <person name="Cao Y."/>
            <person name="Lipzen A."/>
            <person name="Daum C."/>
            <person name="Hundley H."/>
            <person name="Pangilinan J."/>
            <person name="Johnson J."/>
            <person name="Barry K."/>
            <person name="LaButti K."/>
            <person name="Ng V."/>
            <person name="Ahrendt S."/>
            <person name="Min B."/>
            <person name="Choi I.G."/>
            <person name="Park H."/>
            <person name="Plett J.M."/>
            <person name="Magnuson J."/>
            <person name="Spatafora J.W."/>
            <person name="Nagy L.G."/>
            <person name="Henrissat B."/>
            <person name="Grigoriev I.V."/>
            <person name="Yang Z.L."/>
            <person name="Xu J."/>
            <person name="Martin F.M."/>
        </authorList>
    </citation>
    <scope>NUCLEOTIDE SEQUENCE</scope>
    <source>
        <strain evidence="3">KKN 215</strain>
    </source>
</reference>
<name>A0A8K0UJU5_9AGAR</name>
<dbReference type="AlphaFoldDB" id="A0A8K0UJU5"/>
<keyword evidence="2" id="KW-0812">Transmembrane</keyword>
<evidence type="ECO:0000313" key="3">
    <source>
        <dbReference type="EMBL" id="KAH8092501.1"/>
    </source>
</evidence>
<comment type="caution">
    <text evidence="3">The sequence shown here is derived from an EMBL/GenBank/DDBJ whole genome shotgun (WGS) entry which is preliminary data.</text>
</comment>
<feature type="region of interest" description="Disordered" evidence="1">
    <location>
        <begin position="1"/>
        <end position="24"/>
    </location>
</feature>
<keyword evidence="2" id="KW-0472">Membrane</keyword>
<evidence type="ECO:0000313" key="4">
    <source>
        <dbReference type="Proteomes" id="UP000813824"/>
    </source>
</evidence>
<organism evidence="3 4">
    <name type="scientific">Cristinia sonorae</name>
    <dbReference type="NCBI Taxonomy" id="1940300"/>
    <lineage>
        <taxon>Eukaryota</taxon>
        <taxon>Fungi</taxon>
        <taxon>Dikarya</taxon>
        <taxon>Basidiomycota</taxon>
        <taxon>Agaricomycotina</taxon>
        <taxon>Agaricomycetes</taxon>
        <taxon>Agaricomycetidae</taxon>
        <taxon>Agaricales</taxon>
        <taxon>Pleurotineae</taxon>
        <taxon>Stephanosporaceae</taxon>
        <taxon>Cristinia</taxon>
    </lineage>
</organism>
<accession>A0A8K0UJU5</accession>
<keyword evidence="4" id="KW-1185">Reference proteome</keyword>
<dbReference type="Proteomes" id="UP000813824">
    <property type="component" value="Unassembled WGS sequence"/>
</dbReference>